<dbReference type="Proteomes" id="UP000026904">
    <property type="component" value="Segment"/>
</dbReference>
<name>A0A024B3S2_9CAUD</name>
<protein>
    <submittedName>
        <fullName evidence="1">Uncharacterized protein</fullName>
    </submittedName>
</protein>
<evidence type="ECO:0000313" key="1">
    <source>
        <dbReference type="EMBL" id="AHZ10876.1"/>
    </source>
</evidence>
<keyword evidence="2" id="KW-1185">Reference proteome</keyword>
<dbReference type="RefSeq" id="YP_009032581.1">
    <property type="nucleotide sequence ID" value="NC_024149.1"/>
</dbReference>
<proteinExistence type="predicted"/>
<dbReference type="EMBL" id="KJ528544">
    <property type="protein sequence ID" value="AHZ10876.1"/>
    <property type="molecule type" value="Genomic_DNA"/>
</dbReference>
<reference evidence="1 2" key="1">
    <citation type="journal article" date="2014" name="Gene">
        <title>Comparative genomic analysis of Lactococcus garvieae phage WP-2, a new member of Picovirinae subfamily of Podoviridae.</title>
        <authorList>
            <person name="Ghasemi S.M."/>
            <person name="Bouzari M."/>
            <person name="Yoon B.H."/>
            <person name="Chang H.I."/>
        </authorList>
    </citation>
    <scope>NUCLEOTIDE SEQUENCE [LARGE SCALE GENOMIC DNA]</scope>
    <source>
        <strain evidence="1">WP-2</strain>
    </source>
</reference>
<accession>A0A024B3S2</accession>
<sequence>MYGANNFRYNFDDKSKPDQKKVERFERFARKYDPLVLDFSNFKLTEKGIDFIMKNREVIDFAQLTLENMDGGNKRGSFRAMAIETLRLTNKGNLANQISMLYKLKRTYEKMDMNAWAVMFDLGIVTGGSDEE</sequence>
<evidence type="ECO:0000313" key="2">
    <source>
        <dbReference type="Proteomes" id="UP000026904"/>
    </source>
</evidence>
<dbReference type="KEGG" id="vg:19488287"/>
<dbReference type="GeneID" id="19488287"/>
<organism evidence="1 2">
    <name type="scientific">Lactococcus phage WP-2</name>
    <dbReference type="NCBI Taxonomy" id="1486423"/>
    <lineage>
        <taxon>Viruses</taxon>
        <taxon>Duplodnaviria</taxon>
        <taxon>Heunggongvirae</taxon>
        <taxon>Uroviricota</taxon>
        <taxon>Caudoviricetes</taxon>
        <taxon>Rountreeviridae</taxon>
        <taxon>Negarvirus</taxon>
        <taxon>Negarvirus WP2</taxon>
    </lineage>
</organism>
<gene>
    <name evidence="1" type="ORF">WP2_04</name>
</gene>